<dbReference type="AlphaFoldDB" id="A0A0P7C545"/>
<dbReference type="OrthoDB" id="9784272at2"/>
<evidence type="ECO:0000256" key="1">
    <source>
        <dbReference type="ARBA" id="ARBA00010641"/>
    </source>
</evidence>
<gene>
    <name evidence="8" type="ORF">AFM12_04765</name>
</gene>
<dbReference type="SUPFAM" id="SSF88946">
    <property type="entry name" value="Sigma2 domain of RNA polymerase sigma factors"/>
    <property type="match status" value="1"/>
</dbReference>
<dbReference type="Proteomes" id="UP000050454">
    <property type="component" value="Unassembled WGS sequence"/>
</dbReference>
<dbReference type="InterPro" id="IPR013324">
    <property type="entry name" value="RNA_pol_sigma_r3/r4-like"/>
</dbReference>
<feature type="domain" description="RNA polymerase sigma-70 region 2" evidence="6">
    <location>
        <begin position="21"/>
        <end position="87"/>
    </location>
</feature>
<comment type="caution">
    <text evidence="8">The sequence shown here is derived from an EMBL/GenBank/DDBJ whole genome shotgun (WGS) entry which is preliminary data.</text>
</comment>
<name>A0A0P7C545_9BACT</name>
<dbReference type="RefSeq" id="WP_055144392.1">
    <property type="nucleotide sequence ID" value="NZ_JXSZ01000005.1"/>
</dbReference>
<keyword evidence="5" id="KW-0804">Transcription</keyword>
<proteinExistence type="inferred from homology"/>
<dbReference type="InterPro" id="IPR039425">
    <property type="entry name" value="RNA_pol_sigma-70-like"/>
</dbReference>
<dbReference type="PANTHER" id="PTHR43133:SF62">
    <property type="entry name" value="RNA POLYMERASE SIGMA FACTOR SIGZ"/>
    <property type="match status" value="1"/>
</dbReference>
<dbReference type="STRING" id="1605367.AFM12_04765"/>
<feature type="domain" description="RNA polymerase sigma-70 region 4" evidence="7">
    <location>
        <begin position="126"/>
        <end position="173"/>
    </location>
</feature>
<evidence type="ECO:0000256" key="2">
    <source>
        <dbReference type="ARBA" id="ARBA00023015"/>
    </source>
</evidence>
<keyword evidence="2" id="KW-0805">Transcription regulation</keyword>
<dbReference type="GO" id="GO:0016987">
    <property type="term" value="F:sigma factor activity"/>
    <property type="evidence" value="ECO:0007669"/>
    <property type="project" value="UniProtKB-KW"/>
</dbReference>
<dbReference type="SUPFAM" id="SSF88659">
    <property type="entry name" value="Sigma3 and sigma4 domains of RNA polymerase sigma factors"/>
    <property type="match status" value="1"/>
</dbReference>
<keyword evidence="3" id="KW-0731">Sigma factor</keyword>
<dbReference type="Gene3D" id="1.10.1740.10">
    <property type="match status" value="1"/>
</dbReference>
<keyword evidence="9" id="KW-1185">Reference proteome</keyword>
<dbReference type="GO" id="GO:0003677">
    <property type="term" value="F:DNA binding"/>
    <property type="evidence" value="ECO:0007669"/>
    <property type="project" value="UniProtKB-KW"/>
</dbReference>
<dbReference type="NCBIfam" id="TIGR02937">
    <property type="entry name" value="sigma70-ECF"/>
    <property type="match status" value="1"/>
</dbReference>
<evidence type="ECO:0008006" key="10">
    <source>
        <dbReference type="Google" id="ProtNLM"/>
    </source>
</evidence>
<dbReference type="InterPro" id="IPR036388">
    <property type="entry name" value="WH-like_DNA-bd_sf"/>
</dbReference>
<dbReference type="Pfam" id="PF04542">
    <property type="entry name" value="Sigma70_r2"/>
    <property type="match status" value="1"/>
</dbReference>
<dbReference type="InterPro" id="IPR007627">
    <property type="entry name" value="RNA_pol_sigma70_r2"/>
</dbReference>
<dbReference type="PANTHER" id="PTHR43133">
    <property type="entry name" value="RNA POLYMERASE ECF-TYPE SIGMA FACTO"/>
    <property type="match status" value="1"/>
</dbReference>
<sequence length="178" mass="21170">MEEKQLLKLLKTKDEEGFQILYRNYSDVIYGMIIRMLKDPDESADMLQEVFVRIWTKMDSYDSKKGRLFTWMANLTRNFVIDRIRSADYKNHNLNYFVRDDNVGSVNRKFNTEQNINTIGLKGQVNELKENQRVLIQKIYFEGYTQVDLAEELDIPLGTLKTRVRAALKELRKNFKEE</sequence>
<evidence type="ECO:0000256" key="3">
    <source>
        <dbReference type="ARBA" id="ARBA00023082"/>
    </source>
</evidence>
<dbReference type="InterPro" id="IPR013325">
    <property type="entry name" value="RNA_pol_sigma_r2"/>
</dbReference>
<dbReference type="Pfam" id="PF04545">
    <property type="entry name" value="Sigma70_r4"/>
    <property type="match status" value="1"/>
</dbReference>
<accession>A0A0P7C545</accession>
<dbReference type="GO" id="GO:0006352">
    <property type="term" value="P:DNA-templated transcription initiation"/>
    <property type="evidence" value="ECO:0007669"/>
    <property type="project" value="InterPro"/>
</dbReference>
<evidence type="ECO:0000256" key="5">
    <source>
        <dbReference type="ARBA" id="ARBA00023163"/>
    </source>
</evidence>
<dbReference type="InterPro" id="IPR014284">
    <property type="entry name" value="RNA_pol_sigma-70_dom"/>
</dbReference>
<evidence type="ECO:0000259" key="6">
    <source>
        <dbReference type="Pfam" id="PF04542"/>
    </source>
</evidence>
<dbReference type="CDD" id="cd06171">
    <property type="entry name" value="Sigma70_r4"/>
    <property type="match status" value="1"/>
</dbReference>
<dbReference type="InterPro" id="IPR007630">
    <property type="entry name" value="RNA_pol_sigma70_r4"/>
</dbReference>
<protein>
    <recommendedName>
        <fullName evidence="10">RNA polymerase sigma-70 factor</fullName>
    </recommendedName>
</protein>
<organism evidence="8 9">
    <name type="scientific">Jiulongibacter sediminis</name>
    <dbReference type="NCBI Taxonomy" id="1605367"/>
    <lineage>
        <taxon>Bacteria</taxon>
        <taxon>Pseudomonadati</taxon>
        <taxon>Bacteroidota</taxon>
        <taxon>Cytophagia</taxon>
        <taxon>Cytophagales</taxon>
        <taxon>Leadbetterellaceae</taxon>
        <taxon>Jiulongibacter</taxon>
    </lineage>
</organism>
<evidence type="ECO:0000256" key="4">
    <source>
        <dbReference type="ARBA" id="ARBA00023125"/>
    </source>
</evidence>
<dbReference type="Gene3D" id="1.10.10.10">
    <property type="entry name" value="Winged helix-like DNA-binding domain superfamily/Winged helix DNA-binding domain"/>
    <property type="match status" value="1"/>
</dbReference>
<evidence type="ECO:0000313" key="9">
    <source>
        <dbReference type="Proteomes" id="UP000050454"/>
    </source>
</evidence>
<reference evidence="8 9" key="1">
    <citation type="submission" date="2015-07" db="EMBL/GenBank/DDBJ databases">
        <title>The draft genome sequence of Leadbetterella sp. JN14-9.</title>
        <authorList>
            <person name="Liu Y."/>
            <person name="Du J."/>
            <person name="Shao Z."/>
        </authorList>
    </citation>
    <scope>NUCLEOTIDE SEQUENCE [LARGE SCALE GENOMIC DNA]</scope>
    <source>
        <strain evidence="8 9">JN14-9</strain>
    </source>
</reference>
<evidence type="ECO:0000259" key="7">
    <source>
        <dbReference type="Pfam" id="PF04545"/>
    </source>
</evidence>
<evidence type="ECO:0000313" key="8">
    <source>
        <dbReference type="EMBL" id="KPM49887.1"/>
    </source>
</evidence>
<comment type="similarity">
    <text evidence="1">Belongs to the sigma-70 factor family. ECF subfamily.</text>
</comment>
<keyword evidence="4" id="KW-0238">DNA-binding</keyword>
<dbReference type="EMBL" id="LGTQ01000005">
    <property type="protein sequence ID" value="KPM49887.1"/>
    <property type="molecule type" value="Genomic_DNA"/>
</dbReference>